<evidence type="ECO:0000313" key="2">
    <source>
        <dbReference type="EMBL" id="KGM00679.1"/>
    </source>
</evidence>
<proteinExistence type="predicted"/>
<feature type="domain" description="Saccharopine dehydrogenase NADP binding" evidence="1">
    <location>
        <begin position="14"/>
        <end position="138"/>
    </location>
</feature>
<dbReference type="InterPro" id="IPR051276">
    <property type="entry name" value="Saccharopine_DH-like_oxidrdct"/>
</dbReference>
<comment type="caution">
    <text evidence="2">The sequence shown here is derived from an EMBL/GenBank/DDBJ whole genome shotgun (WGS) entry which is preliminary data.</text>
</comment>
<accession>A0A0A0B4E8</accession>
<dbReference type="InterPro" id="IPR036291">
    <property type="entry name" value="NAD(P)-bd_dom_sf"/>
</dbReference>
<dbReference type="SUPFAM" id="SSF51735">
    <property type="entry name" value="NAD(P)-binding Rossmann-fold domains"/>
    <property type="match status" value="1"/>
</dbReference>
<dbReference type="Gene3D" id="3.40.50.720">
    <property type="entry name" value="NAD(P)-binding Rossmann-like Domain"/>
    <property type="match status" value="1"/>
</dbReference>
<protein>
    <recommendedName>
        <fullName evidence="1">Saccharopine dehydrogenase NADP binding domain-containing protein</fullName>
    </recommendedName>
</protein>
<dbReference type="GO" id="GO:0005886">
    <property type="term" value="C:plasma membrane"/>
    <property type="evidence" value="ECO:0007669"/>
    <property type="project" value="TreeGrafter"/>
</dbReference>
<dbReference type="Pfam" id="PF03435">
    <property type="entry name" value="Sacchrp_dh_NADP"/>
    <property type="match status" value="1"/>
</dbReference>
<dbReference type="PANTHER" id="PTHR12286:SF5">
    <property type="entry name" value="SACCHAROPINE DEHYDROGENASE-LIKE OXIDOREDUCTASE"/>
    <property type="match status" value="1"/>
</dbReference>
<keyword evidence="3" id="KW-1185">Reference proteome</keyword>
<evidence type="ECO:0000259" key="1">
    <source>
        <dbReference type="Pfam" id="PF03435"/>
    </source>
</evidence>
<dbReference type="STRING" id="1408250.Q760_06845"/>
<organism evidence="2 3">
    <name type="scientific">Cellulomonas cellasea DSM 20118</name>
    <dbReference type="NCBI Taxonomy" id="1408250"/>
    <lineage>
        <taxon>Bacteria</taxon>
        <taxon>Bacillati</taxon>
        <taxon>Actinomycetota</taxon>
        <taxon>Actinomycetes</taxon>
        <taxon>Micrococcales</taxon>
        <taxon>Cellulomonadaceae</taxon>
        <taxon>Cellulomonas</taxon>
    </lineage>
</organism>
<name>A0A0A0B4E8_9CELL</name>
<dbReference type="EMBL" id="AXNT01000178">
    <property type="protein sequence ID" value="KGM00679.1"/>
    <property type="molecule type" value="Genomic_DNA"/>
</dbReference>
<sequence>MTETTAAPEHDAVLWGATGYVGQILAGHLAAQHAAGTSAGRWALAGRDRDRLARVRDDAGLPADTPLLVADADDPRSVEALVRGTRLVLSVVGPYGRHGSALVAACAAHGVDYVDLSGEPRWARRMIAEHDATARSTGARLVLSAGFDSVPFELAAQVLQREAHARWGSPLPALSCRVLVEGDAGFSGGTLASLAAEVEAARADGDARGLVLPSGYAGTQGPLSAEPAHDDALGMWVAPWVLAPINVWNLHWSNALRGQAWGDLTYDEMMLAGPGPVGEATATAIAGMMAGLVDAPPRLPGEGPDAAARDAGAYTVLLTGSAPDGRRLTSVVTAQGDPGYGSTSRIVLEVARGLLVGAAEPGAGGGFWTPGALLGEWLEDRLAAHAGLTFTTQGAADRHVV</sequence>
<reference evidence="2 3" key="1">
    <citation type="submission" date="2013-10" db="EMBL/GenBank/DDBJ databases">
        <authorList>
            <person name="Wang G."/>
            <person name="Zhuang W."/>
        </authorList>
    </citation>
    <scope>NUCLEOTIDE SEQUENCE [LARGE SCALE GENOMIC DNA]</scope>
    <source>
        <strain evidence="2 3">DSM 20118</strain>
    </source>
</reference>
<evidence type="ECO:0000313" key="3">
    <source>
        <dbReference type="Proteomes" id="UP000029833"/>
    </source>
</evidence>
<dbReference type="PANTHER" id="PTHR12286">
    <property type="entry name" value="SACCHAROPINE DEHYDROGENASE-LIKE OXIDOREDUCTASE"/>
    <property type="match status" value="1"/>
</dbReference>
<dbReference type="OrthoDB" id="4369409at2"/>
<dbReference type="AlphaFoldDB" id="A0A0A0B4E8"/>
<gene>
    <name evidence="2" type="ORF">Q760_06845</name>
</gene>
<dbReference type="RefSeq" id="WP_034634774.1">
    <property type="nucleotide sequence ID" value="NZ_AXNT01000178.1"/>
</dbReference>
<dbReference type="GO" id="GO:0009247">
    <property type="term" value="P:glycolipid biosynthetic process"/>
    <property type="evidence" value="ECO:0007669"/>
    <property type="project" value="TreeGrafter"/>
</dbReference>
<dbReference type="InterPro" id="IPR005097">
    <property type="entry name" value="Sacchrp_dh_NADP-bd"/>
</dbReference>
<dbReference type="Proteomes" id="UP000029833">
    <property type="component" value="Unassembled WGS sequence"/>
</dbReference>